<organism evidence="7 8">
    <name type="scientific">Talaromyces proteolyticus</name>
    <dbReference type="NCBI Taxonomy" id="1131652"/>
    <lineage>
        <taxon>Eukaryota</taxon>
        <taxon>Fungi</taxon>
        <taxon>Dikarya</taxon>
        <taxon>Ascomycota</taxon>
        <taxon>Pezizomycotina</taxon>
        <taxon>Eurotiomycetes</taxon>
        <taxon>Eurotiomycetidae</taxon>
        <taxon>Eurotiales</taxon>
        <taxon>Trichocomaceae</taxon>
        <taxon>Talaromyces</taxon>
        <taxon>Talaromyces sect. Bacilispori</taxon>
    </lineage>
</organism>
<dbReference type="Proteomes" id="UP001201262">
    <property type="component" value="Unassembled WGS sequence"/>
</dbReference>
<dbReference type="GO" id="GO:0071944">
    <property type="term" value="C:cell periphery"/>
    <property type="evidence" value="ECO:0007669"/>
    <property type="project" value="UniProtKB-ARBA"/>
</dbReference>
<keyword evidence="8" id="KW-1185">Reference proteome</keyword>
<gene>
    <name evidence="7" type="ORF">BGW36DRAFT_367149</name>
</gene>
<dbReference type="EMBL" id="JAJTJA010000001">
    <property type="protein sequence ID" value="KAH8705233.1"/>
    <property type="molecule type" value="Genomic_DNA"/>
</dbReference>
<dbReference type="GO" id="GO:0016020">
    <property type="term" value="C:membrane"/>
    <property type="evidence" value="ECO:0007669"/>
    <property type="project" value="UniProtKB-SubCell"/>
</dbReference>
<proteinExistence type="predicted"/>
<sequence>MPVNPGQFIYPPPDGVATLGFNYLDTVLVSWETLAQNATPTYLSIFYYLQGDPWKLGYNVSVPVNGTKAIELNLLNEAYYAQFNMFYQLEGDGGLGKYLSSFFNVGYDSSRNPVTWGSVMTATSSVPVSTSSSTSSSTSTTTSISKATTSITTTAATTGTTLATARTTVATTSAGATEGGANLSAQTSSPTPSATHSSSGELSGGAIAGIVIGAVIAVTAILAIGIFFWRKLKAAQDSQIASANGLIEEKKEIEYRQPPMPTNFQELSSNRQTVELSSSRMLSELP</sequence>
<keyword evidence="2 6" id="KW-0812">Transmembrane</keyword>
<evidence type="ECO:0000256" key="2">
    <source>
        <dbReference type="ARBA" id="ARBA00022692"/>
    </source>
</evidence>
<protein>
    <recommendedName>
        <fullName evidence="9">Mid2 domain-containing protein</fullName>
    </recommendedName>
</protein>
<evidence type="ECO:0000256" key="6">
    <source>
        <dbReference type="SAM" id="Phobius"/>
    </source>
</evidence>
<dbReference type="PANTHER" id="PTHR15549:SF26">
    <property type="entry name" value="AXIAL BUDDING PATTERN PROTEIN 2-RELATED"/>
    <property type="match status" value="1"/>
</dbReference>
<accession>A0AAD4L3H7</accession>
<feature type="compositionally biased region" description="Low complexity" evidence="5">
    <location>
        <begin position="184"/>
        <end position="200"/>
    </location>
</feature>
<evidence type="ECO:0000256" key="3">
    <source>
        <dbReference type="ARBA" id="ARBA00022989"/>
    </source>
</evidence>
<keyword evidence="4 6" id="KW-0472">Membrane</keyword>
<dbReference type="RefSeq" id="XP_046077854.1">
    <property type="nucleotide sequence ID" value="XM_046214827.1"/>
</dbReference>
<feature type="region of interest" description="Disordered" evidence="5">
    <location>
        <begin position="173"/>
        <end position="200"/>
    </location>
</feature>
<evidence type="ECO:0000313" key="8">
    <source>
        <dbReference type="Proteomes" id="UP001201262"/>
    </source>
</evidence>
<dbReference type="GeneID" id="70245114"/>
<reference evidence="7" key="1">
    <citation type="submission" date="2021-12" db="EMBL/GenBank/DDBJ databases">
        <title>Convergent genome expansion in fungi linked to evolution of root-endophyte symbiosis.</title>
        <authorList>
            <consortium name="DOE Joint Genome Institute"/>
            <person name="Ke Y.-H."/>
            <person name="Bonito G."/>
            <person name="Liao H.-L."/>
            <person name="Looney B."/>
            <person name="Rojas-Flechas A."/>
            <person name="Nash J."/>
            <person name="Hameed K."/>
            <person name="Schadt C."/>
            <person name="Martin F."/>
            <person name="Crous P.W."/>
            <person name="Miettinen O."/>
            <person name="Magnuson J.K."/>
            <person name="Labbe J."/>
            <person name="Jacobson D."/>
            <person name="Doktycz M.J."/>
            <person name="Veneault-Fourrey C."/>
            <person name="Kuo A."/>
            <person name="Mondo S."/>
            <person name="Calhoun S."/>
            <person name="Riley R."/>
            <person name="Ohm R."/>
            <person name="LaButti K."/>
            <person name="Andreopoulos B."/>
            <person name="Pangilinan J."/>
            <person name="Nolan M."/>
            <person name="Tritt A."/>
            <person name="Clum A."/>
            <person name="Lipzen A."/>
            <person name="Daum C."/>
            <person name="Barry K."/>
            <person name="Grigoriev I.V."/>
            <person name="Vilgalys R."/>
        </authorList>
    </citation>
    <scope>NUCLEOTIDE SEQUENCE</scope>
    <source>
        <strain evidence="7">PMI_201</strain>
    </source>
</reference>
<keyword evidence="3 6" id="KW-1133">Transmembrane helix</keyword>
<dbReference type="InterPro" id="IPR051694">
    <property type="entry name" value="Immunoregulatory_rcpt-like"/>
</dbReference>
<dbReference type="PANTHER" id="PTHR15549">
    <property type="entry name" value="PAIRED IMMUNOGLOBULIN-LIKE TYPE 2 RECEPTOR"/>
    <property type="match status" value="1"/>
</dbReference>
<name>A0AAD4L3H7_9EURO</name>
<feature type="region of interest" description="Disordered" evidence="5">
    <location>
        <begin position="256"/>
        <end position="286"/>
    </location>
</feature>
<evidence type="ECO:0008006" key="9">
    <source>
        <dbReference type="Google" id="ProtNLM"/>
    </source>
</evidence>
<comment type="subcellular location">
    <subcellularLocation>
        <location evidence="1">Membrane</location>
        <topology evidence="1">Single-pass membrane protein</topology>
    </subcellularLocation>
</comment>
<comment type="caution">
    <text evidence="7">The sequence shown here is derived from an EMBL/GenBank/DDBJ whole genome shotgun (WGS) entry which is preliminary data.</text>
</comment>
<evidence type="ECO:0000256" key="5">
    <source>
        <dbReference type="SAM" id="MobiDB-lite"/>
    </source>
</evidence>
<evidence type="ECO:0000256" key="4">
    <source>
        <dbReference type="ARBA" id="ARBA00023136"/>
    </source>
</evidence>
<evidence type="ECO:0000256" key="1">
    <source>
        <dbReference type="ARBA" id="ARBA00004167"/>
    </source>
</evidence>
<evidence type="ECO:0000313" key="7">
    <source>
        <dbReference type="EMBL" id="KAH8705233.1"/>
    </source>
</evidence>
<feature type="transmembrane region" description="Helical" evidence="6">
    <location>
        <begin position="206"/>
        <end position="229"/>
    </location>
</feature>
<feature type="compositionally biased region" description="Polar residues" evidence="5">
    <location>
        <begin position="262"/>
        <end position="286"/>
    </location>
</feature>
<dbReference type="AlphaFoldDB" id="A0AAD4L3H7"/>